<dbReference type="SUPFAM" id="SSF56112">
    <property type="entry name" value="Protein kinase-like (PK-like)"/>
    <property type="match status" value="1"/>
</dbReference>
<reference evidence="10 11" key="1">
    <citation type="submission" date="2024-06" db="EMBL/GenBank/DDBJ databases">
        <title>A chromosome level genome sequence of Diviner's sage (Salvia divinorum).</title>
        <authorList>
            <person name="Ford S.A."/>
            <person name="Ro D.-K."/>
            <person name="Ness R.W."/>
            <person name="Phillips M.A."/>
        </authorList>
    </citation>
    <scope>NUCLEOTIDE SEQUENCE [LARGE SCALE GENOMIC DNA]</scope>
    <source>
        <strain evidence="10">SAF-2024a</strain>
        <tissue evidence="10">Leaf</tissue>
    </source>
</reference>
<dbReference type="GO" id="GO:0061630">
    <property type="term" value="F:ubiquitin protein ligase activity"/>
    <property type="evidence" value="ECO:0007669"/>
    <property type="project" value="UniProtKB-EC"/>
</dbReference>
<evidence type="ECO:0000256" key="5">
    <source>
        <dbReference type="ARBA" id="ARBA00022679"/>
    </source>
</evidence>
<feature type="coiled-coil region" evidence="7">
    <location>
        <begin position="357"/>
        <end position="391"/>
    </location>
</feature>
<dbReference type="Gene3D" id="3.30.200.20">
    <property type="entry name" value="Phosphorylase Kinase, domain 1"/>
    <property type="match status" value="1"/>
</dbReference>
<sequence length="756" mass="85451">MEQVCVAIGTEGLDGFSTLQWALRRWADHRIRILILHAPNSSYKHYVYTPFGKLRSTSVSEDKLKLLDKTEEAKTDTILAQYIAFCGKVEAEVMKMEIHDEQPLHKQIVEAISNLGISKLVLSLAFIKASSPKSLGAISGTFYVLRNKPRLCELFVICQGQRIILRDEEEDGKGAMLGGRSHSVKNRFKSMFTETSAPARWENCRDEMQQYADELLSLHQVEGEMDVAYSTHLSIPQNMDAAARIEVLKRTMRDAQGAIQMNRKTANIAKVRREKAQRAIILCNARAEELQTCIQTEIVKRVEINKTLDSTREEILELASELHEKRSKLDSNVELQKEFSLKLHQSSSARAGADLQLEKAVEARADMVTEIEELRKQKDVLQRRVEFCIEKDAIAKVSRLNGSGFGFREFSAAEIIAATEDFSERLRVKSVCRGKNVYRGRINQITVAVKLHDPADERSLEDFTNKVKLHSQVQHPNILSMIGFCSQQSCIVYEYMHNGTLHDALFSTGRSWKRKHQPLAWHARVRIAAEICSAIGFLHKVKPNPIAHGNLKPSKILLDRFDVAKIYGLNCPWSYNKPDITLDIQAFGNLVLQLLTGNYWSIIGDTAAAIENLDRTAGEWPMDLAIELSNIATKCLSKNCVAEEFITTMLVTDMNDVKRRADQLVGNSELSVPDEKAAGAEDSCNVSEAFFCPIYREVMQNPHLAADGFSYELEAIGEWLKTGHDTSPMTNLKLTHRLLVPNHTLRSLIEDWRNKR</sequence>
<dbReference type="InterPro" id="IPR011009">
    <property type="entry name" value="Kinase-like_dom_sf"/>
</dbReference>
<comment type="pathway">
    <text evidence="3">Protein modification; protein ubiquitination.</text>
</comment>
<evidence type="ECO:0000256" key="4">
    <source>
        <dbReference type="ARBA" id="ARBA00012483"/>
    </source>
</evidence>
<evidence type="ECO:0000259" key="8">
    <source>
        <dbReference type="PROSITE" id="PS50011"/>
    </source>
</evidence>
<dbReference type="EMBL" id="JBEAFC010000001">
    <property type="protein sequence ID" value="KAL1569693.1"/>
    <property type="molecule type" value="Genomic_DNA"/>
</dbReference>
<keyword evidence="11" id="KW-1185">Reference proteome</keyword>
<evidence type="ECO:0000313" key="10">
    <source>
        <dbReference type="EMBL" id="KAL1569693.1"/>
    </source>
</evidence>
<name>A0ABD1IQ33_SALDI</name>
<keyword evidence="6" id="KW-0833">Ubl conjugation pathway</keyword>
<evidence type="ECO:0000259" key="9">
    <source>
        <dbReference type="PROSITE" id="PS51698"/>
    </source>
</evidence>
<feature type="domain" description="U-box" evidence="9">
    <location>
        <begin position="685"/>
        <end position="756"/>
    </location>
</feature>
<evidence type="ECO:0000256" key="6">
    <source>
        <dbReference type="ARBA" id="ARBA00022786"/>
    </source>
</evidence>
<dbReference type="CDD" id="cd16655">
    <property type="entry name" value="RING-Ubox_WDSUB1-like"/>
    <property type="match status" value="1"/>
</dbReference>
<keyword evidence="7" id="KW-0175">Coiled coil</keyword>
<evidence type="ECO:0000313" key="11">
    <source>
        <dbReference type="Proteomes" id="UP001567538"/>
    </source>
</evidence>
<dbReference type="InterPro" id="IPR013083">
    <property type="entry name" value="Znf_RING/FYVE/PHD"/>
</dbReference>
<dbReference type="PANTHER" id="PTHR45647:SF56">
    <property type="entry name" value="U-BOX DOMAIN-CONTAINING PROTEIN 50-RELATED"/>
    <property type="match status" value="1"/>
</dbReference>
<proteinExistence type="predicted"/>
<dbReference type="Gene3D" id="1.10.510.10">
    <property type="entry name" value="Transferase(Phosphotransferase) domain 1"/>
    <property type="match status" value="1"/>
</dbReference>
<evidence type="ECO:0000256" key="1">
    <source>
        <dbReference type="ARBA" id="ARBA00000900"/>
    </source>
</evidence>
<evidence type="ECO:0000256" key="3">
    <source>
        <dbReference type="ARBA" id="ARBA00004906"/>
    </source>
</evidence>
<dbReference type="PANTHER" id="PTHR45647">
    <property type="entry name" value="OS02G0152300 PROTEIN"/>
    <property type="match status" value="1"/>
</dbReference>
<dbReference type="InterPro" id="IPR001245">
    <property type="entry name" value="Ser-Thr/Tyr_kinase_cat_dom"/>
</dbReference>
<comment type="catalytic activity">
    <reaction evidence="1">
        <text>S-ubiquitinyl-[E2 ubiquitin-conjugating enzyme]-L-cysteine + [acceptor protein]-L-lysine = [E2 ubiquitin-conjugating enzyme]-L-cysteine + N(6)-ubiquitinyl-[acceptor protein]-L-lysine.</text>
        <dbReference type="EC" id="2.3.2.27"/>
    </reaction>
</comment>
<evidence type="ECO:0000256" key="2">
    <source>
        <dbReference type="ARBA" id="ARBA00003861"/>
    </source>
</evidence>
<protein>
    <recommendedName>
        <fullName evidence="4">RING-type E3 ubiquitin transferase</fullName>
        <ecNumber evidence="4">2.3.2.27</ecNumber>
    </recommendedName>
</protein>
<dbReference type="Pfam" id="PF07714">
    <property type="entry name" value="PK_Tyr_Ser-Thr"/>
    <property type="match status" value="1"/>
</dbReference>
<dbReference type="InterPro" id="IPR003613">
    <property type="entry name" value="Ubox_domain"/>
</dbReference>
<dbReference type="EC" id="2.3.2.27" evidence="4"/>
<dbReference type="SMART" id="SM00504">
    <property type="entry name" value="Ubox"/>
    <property type="match status" value="1"/>
</dbReference>
<gene>
    <name evidence="10" type="ORF">AAHA92_01139</name>
</gene>
<dbReference type="PROSITE" id="PS50011">
    <property type="entry name" value="PROTEIN_KINASE_DOM"/>
    <property type="match status" value="1"/>
</dbReference>
<dbReference type="SUPFAM" id="SSF57850">
    <property type="entry name" value="RING/U-box"/>
    <property type="match status" value="1"/>
</dbReference>
<comment type="caution">
    <text evidence="10">The sequence shown here is derived from an EMBL/GenBank/DDBJ whole genome shotgun (WGS) entry which is preliminary data.</text>
</comment>
<comment type="function">
    <text evidence="2">Functions as an E3 ubiquitin ligase.</text>
</comment>
<dbReference type="InterPro" id="IPR000719">
    <property type="entry name" value="Prot_kinase_dom"/>
</dbReference>
<feature type="domain" description="Protein kinase" evidence="8">
    <location>
        <begin position="395"/>
        <end position="756"/>
    </location>
</feature>
<dbReference type="Gene3D" id="3.30.40.10">
    <property type="entry name" value="Zinc/RING finger domain, C3HC4 (zinc finger)"/>
    <property type="match status" value="1"/>
</dbReference>
<dbReference type="InterPro" id="IPR051348">
    <property type="entry name" value="U-box_ubiquitin_ligases"/>
</dbReference>
<organism evidence="10 11">
    <name type="scientific">Salvia divinorum</name>
    <name type="common">Maria pastora</name>
    <name type="synonym">Diviner's sage</name>
    <dbReference type="NCBI Taxonomy" id="28513"/>
    <lineage>
        <taxon>Eukaryota</taxon>
        <taxon>Viridiplantae</taxon>
        <taxon>Streptophyta</taxon>
        <taxon>Embryophyta</taxon>
        <taxon>Tracheophyta</taxon>
        <taxon>Spermatophyta</taxon>
        <taxon>Magnoliopsida</taxon>
        <taxon>eudicotyledons</taxon>
        <taxon>Gunneridae</taxon>
        <taxon>Pentapetalae</taxon>
        <taxon>asterids</taxon>
        <taxon>lamiids</taxon>
        <taxon>Lamiales</taxon>
        <taxon>Lamiaceae</taxon>
        <taxon>Nepetoideae</taxon>
        <taxon>Mentheae</taxon>
        <taxon>Salviinae</taxon>
        <taxon>Salvia</taxon>
        <taxon>Salvia subgen. Calosphace</taxon>
    </lineage>
</organism>
<keyword evidence="5" id="KW-0808">Transferase</keyword>
<evidence type="ECO:0000256" key="7">
    <source>
        <dbReference type="SAM" id="Coils"/>
    </source>
</evidence>
<dbReference type="PROSITE" id="PS51698">
    <property type="entry name" value="U_BOX"/>
    <property type="match status" value="1"/>
</dbReference>
<dbReference type="Pfam" id="PF04564">
    <property type="entry name" value="U-box"/>
    <property type="match status" value="1"/>
</dbReference>
<dbReference type="Proteomes" id="UP001567538">
    <property type="component" value="Unassembled WGS sequence"/>
</dbReference>
<accession>A0ABD1IQ33</accession>
<dbReference type="AlphaFoldDB" id="A0ABD1IQ33"/>